<keyword evidence="5" id="KW-0408">Iron</keyword>
<dbReference type="AlphaFoldDB" id="A0A644YWV6"/>
<reference evidence="8" key="1">
    <citation type="submission" date="2019-08" db="EMBL/GenBank/DDBJ databases">
        <authorList>
            <person name="Kucharzyk K."/>
            <person name="Murdoch R.W."/>
            <person name="Higgins S."/>
            <person name="Loffler F."/>
        </authorList>
    </citation>
    <scope>NUCLEOTIDE SEQUENCE</scope>
</reference>
<gene>
    <name evidence="8" type="primary">nasD_8</name>
    <name evidence="8" type="ORF">SDC9_79652</name>
</gene>
<keyword evidence="3" id="KW-0479">Metal-binding</keyword>
<proteinExistence type="predicted"/>
<dbReference type="GO" id="GO:0051536">
    <property type="term" value="F:iron-sulfur cluster binding"/>
    <property type="evidence" value="ECO:0007669"/>
    <property type="project" value="UniProtKB-KW"/>
</dbReference>
<dbReference type="PANTHER" id="PTHR43809:SF1">
    <property type="entry name" value="NITRITE REDUCTASE (NADH) LARGE SUBUNIT"/>
    <property type="match status" value="1"/>
</dbReference>
<keyword evidence="4 8" id="KW-0560">Oxidoreductase</keyword>
<accession>A0A644YWV6</accession>
<comment type="cofactor">
    <cofactor evidence="1">
        <name>[4Fe-4S] cluster</name>
        <dbReference type="ChEBI" id="CHEBI:49883"/>
    </cofactor>
</comment>
<evidence type="ECO:0000259" key="7">
    <source>
        <dbReference type="Pfam" id="PF04324"/>
    </source>
</evidence>
<evidence type="ECO:0000313" key="8">
    <source>
        <dbReference type="EMBL" id="MPM33085.1"/>
    </source>
</evidence>
<evidence type="ECO:0000256" key="4">
    <source>
        <dbReference type="ARBA" id="ARBA00023002"/>
    </source>
</evidence>
<dbReference type="Pfam" id="PF04324">
    <property type="entry name" value="Fer2_BFD"/>
    <property type="match status" value="1"/>
</dbReference>
<organism evidence="8">
    <name type="scientific">bioreactor metagenome</name>
    <dbReference type="NCBI Taxonomy" id="1076179"/>
    <lineage>
        <taxon>unclassified sequences</taxon>
        <taxon>metagenomes</taxon>
        <taxon>ecological metagenomes</taxon>
    </lineage>
</organism>
<dbReference type="GO" id="GO:0046872">
    <property type="term" value="F:metal ion binding"/>
    <property type="evidence" value="ECO:0007669"/>
    <property type="project" value="UniProtKB-KW"/>
</dbReference>
<evidence type="ECO:0000256" key="1">
    <source>
        <dbReference type="ARBA" id="ARBA00001966"/>
    </source>
</evidence>
<dbReference type="Gene3D" id="1.10.10.1100">
    <property type="entry name" value="BFD-like [2Fe-2S]-binding domain"/>
    <property type="match status" value="1"/>
</dbReference>
<dbReference type="InterPro" id="IPR007419">
    <property type="entry name" value="BFD-like_2Fe2S-bd_dom"/>
</dbReference>
<evidence type="ECO:0000256" key="3">
    <source>
        <dbReference type="ARBA" id="ARBA00022723"/>
    </source>
</evidence>
<dbReference type="InterPro" id="IPR041854">
    <property type="entry name" value="BFD-like_2Fe2S-bd_dom_sf"/>
</dbReference>
<name>A0A644YWV6_9ZZZZ</name>
<dbReference type="PANTHER" id="PTHR43809">
    <property type="entry name" value="NITRITE REDUCTASE (NADH) LARGE SUBUNIT"/>
    <property type="match status" value="1"/>
</dbReference>
<dbReference type="GO" id="GO:0008942">
    <property type="term" value="F:nitrite reductase [NAD(P)H] activity"/>
    <property type="evidence" value="ECO:0007669"/>
    <property type="project" value="UniProtKB-EC"/>
</dbReference>
<dbReference type="EC" id="1.7.1.4" evidence="8"/>
<dbReference type="InterPro" id="IPR052034">
    <property type="entry name" value="NasD-like"/>
</dbReference>
<keyword evidence="6" id="KW-0411">Iron-sulfur</keyword>
<evidence type="ECO:0000256" key="6">
    <source>
        <dbReference type="ARBA" id="ARBA00023014"/>
    </source>
</evidence>
<sequence>MNGDTIICNCNEVYRNEIIKAIEEKGCKTVEDVGEATGAGTICGGCIDDNQEILDQHAGSKKE</sequence>
<comment type="caution">
    <text evidence="8">The sequence shown here is derived from an EMBL/GenBank/DDBJ whole genome shotgun (WGS) entry which is preliminary data.</text>
</comment>
<evidence type="ECO:0000256" key="5">
    <source>
        <dbReference type="ARBA" id="ARBA00023004"/>
    </source>
</evidence>
<feature type="domain" description="BFD-like [2Fe-2S]-binding" evidence="7">
    <location>
        <begin position="6"/>
        <end position="55"/>
    </location>
</feature>
<protein>
    <submittedName>
        <fullName evidence="8">Nitrite reductase [NAD(P)H]</fullName>
        <ecNumber evidence="8">1.7.1.4</ecNumber>
    </submittedName>
</protein>
<dbReference type="EMBL" id="VSSQ01006550">
    <property type="protein sequence ID" value="MPM33085.1"/>
    <property type="molecule type" value="Genomic_DNA"/>
</dbReference>
<keyword evidence="2" id="KW-0349">Heme</keyword>
<evidence type="ECO:0000256" key="2">
    <source>
        <dbReference type="ARBA" id="ARBA00022617"/>
    </source>
</evidence>